<keyword evidence="1" id="KW-0812">Transmembrane</keyword>
<protein>
    <submittedName>
        <fullName evidence="2">Uncharacterized protein</fullName>
    </submittedName>
</protein>
<keyword evidence="1" id="KW-0472">Membrane</keyword>
<dbReference type="InParanoid" id="G3HEE5"/>
<feature type="transmembrane region" description="Helical" evidence="1">
    <location>
        <begin position="33"/>
        <end position="53"/>
    </location>
</feature>
<reference evidence="3" key="1">
    <citation type="journal article" date="2011" name="Nat. Biotechnol.">
        <title>The genomic sequence of the Chinese hamster ovary (CHO)-K1 cell line.</title>
        <authorList>
            <person name="Xu X."/>
            <person name="Nagarajan H."/>
            <person name="Lewis N.E."/>
            <person name="Pan S."/>
            <person name="Cai Z."/>
            <person name="Liu X."/>
            <person name="Chen W."/>
            <person name="Xie M."/>
            <person name="Wang W."/>
            <person name="Hammond S."/>
            <person name="Andersen M.R."/>
            <person name="Neff N."/>
            <person name="Passarelli B."/>
            <person name="Koh W."/>
            <person name="Fan H.C."/>
            <person name="Wang J."/>
            <person name="Gui Y."/>
            <person name="Lee K.H."/>
            <person name="Betenbaugh M.J."/>
            <person name="Quake S.R."/>
            <person name="Famili I."/>
            <person name="Palsson B.O."/>
            <person name="Wang J."/>
        </authorList>
    </citation>
    <scope>NUCLEOTIDE SEQUENCE [LARGE SCALE GENOMIC DNA]</scope>
    <source>
        <strain evidence="3">CHO K1 cell line</strain>
    </source>
</reference>
<dbReference type="AlphaFoldDB" id="G3HEE5"/>
<accession>G3HEE5</accession>
<evidence type="ECO:0000313" key="3">
    <source>
        <dbReference type="Proteomes" id="UP000001075"/>
    </source>
</evidence>
<gene>
    <name evidence="2" type="ORF">I79_008928</name>
</gene>
<dbReference type="Proteomes" id="UP000001075">
    <property type="component" value="Unassembled WGS sequence"/>
</dbReference>
<dbReference type="EMBL" id="JH000313">
    <property type="protein sequence ID" value="EGW07983.1"/>
    <property type="molecule type" value="Genomic_DNA"/>
</dbReference>
<proteinExistence type="predicted"/>
<organism evidence="2 3">
    <name type="scientific">Cricetulus griseus</name>
    <name type="common">Chinese hamster</name>
    <name type="synonym">Cricetulus barabensis griseus</name>
    <dbReference type="NCBI Taxonomy" id="10029"/>
    <lineage>
        <taxon>Eukaryota</taxon>
        <taxon>Metazoa</taxon>
        <taxon>Chordata</taxon>
        <taxon>Craniata</taxon>
        <taxon>Vertebrata</taxon>
        <taxon>Euteleostomi</taxon>
        <taxon>Mammalia</taxon>
        <taxon>Eutheria</taxon>
        <taxon>Euarchontoglires</taxon>
        <taxon>Glires</taxon>
        <taxon>Rodentia</taxon>
        <taxon>Myomorpha</taxon>
        <taxon>Muroidea</taxon>
        <taxon>Cricetidae</taxon>
        <taxon>Cricetinae</taxon>
        <taxon>Cricetulus</taxon>
    </lineage>
</organism>
<sequence>MSLLIFCPSPLALFLHFSILILPRLIISCVPSFFSSIFIKLFIAFYGIITYFLGL</sequence>
<name>G3HEE5_CRIGR</name>
<keyword evidence="1" id="KW-1133">Transmembrane helix</keyword>
<evidence type="ECO:0000313" key="2">
    <source>
        <dbReference type="EMBL" id="EGW07983.1"/>
    </source>
</evidence>
<evidence type="ECO:0000256" key="1">
    <source>
        <dbReference type="SAM" id="Phobius"/>
    </source>
</evidence>